<keyword evidence="1 4" id="KW-0732">Signal</keyword>
<dbReference type="InterPro" id="IPR013189">
    <property type="entry name" value="Glyco_hydro_32_C"/>
</dbReference>
<dbReference type="InterPro" id="IPR001362">
    <property type="entry name" value="Glyco_hydro_32"/>
</dbReference>
<dbReference type="Proteomes" id="UP000637239">
    <property type="component" value="Chromosome 2"/>
</dbReference>
<dbReference type="GO" id="GO:0004575">
    <property type="term" value="F:sucrose alpha-glucosidase activity"/>
    <property type="evidence" value="ECO:0007669"/>
    <property type="project" value="TreeGrafter"/>
</dbReference>
<reference evidence="6" key="1">
    <citation type="submission" date="2021-01" db="EMBL/GenBank/DDBJ databases">
        <authorList>
            <consortium name="Aspergillus chevalieri M1 genome sequencing consortium"/>
            <person name="Kazuki M."/>
            <person name="Futagami T."/>
        </authorList>
    </citation>
    <scope>NUCLEOTIDE SEQUENCE</scope>
    <source>
        <strain evidence="6">M1</strain>
    </source>
</reference>
<dbReference type="Pfam" id="PF08244">
    <property type="entry name" value="Glyco_hydro_32C"/>
    <property type="match status" value="1"/>
</dbReference>
<evidence type="ECO:0000313" key="7">
    <source>
        <dbReference type="Proteomes" id="UP000637239"/>
    </source>
</evidence>
<feature type="signal peptide" evidence="4">
    <location>
        <begin position="1"/>
        <end position="20"/>
    </location>
</feature>
<evidence type="ECO:0000259" key="5">
    <source>
        <dbReference type="Pfam" id="PF08244"/>
    </source>
</evidence>
<dbReference type="Gene3D" id="2.60.120.560">
    <property type="entry name" value="Exo-inulinase, domain 1"/>
    <property type="match status" value="1"/>
</dbReference>
<keyword evidence="3" id="KW-0326">Glycosidase</keyword>
<reference evidence="6" key="2">
    <citation type="submission" date="2021-02" db="EMBL/GenBank/DDBJ databases">
        <title>Aspergillus chevalieri M1 genome sequence.</title>
        <authorList>
            <person name="Kadooka C."/>
            <person name="Mori K."/>
            <person name="Futagami T."/>
        </authorList>
    </citation>
    <scope>NUCLEOTIDE SEQUENCE</scope>
    <source>
        <strain evidence="6">M1</strain>
    </source>
</reference>
<name>A0A7R7VJF3_ASPCH</name>
<dbReference type="Gene3D" id="2.115.10.20">
    <property type="entry name" value="Glycosyl hydrolase domain, family 43"/>
    <property type="match status" value="1"/>
</dbReference>
<dbReference type="InterPro" id="IPR013320">
    <property type="entry name" value="ConA-like_dom_sf"/>
</dbReference>
<dbReference type="KEGG" id="ache:ACHE_20367S"/>
<feature type="domain" description="Glycosyl hydrolase family 32 C-terminal" evidence="5">
    <location>
        <begin position="462"/>
        <end position="616"/>
    </location>
</feature>
<proteinExistence type="predicted"/>
<evidence type="ECO:0000256" key="3">
    <source>
        <dbReference type="ARBA" id="ARBA00023295"/>
    </source>
</evidence>
<dbReference type="SUPFAM" id="SSF75005">
    <property type="entry name" value="Arabinanase/levansucrase/invertase"/>
    <property type="match status" value="1"/>
</dbReference>
<keyword evidence="7" id="KW-1185">Reference proteome</keyword>
<feature type="chain" id="PRO_5030859443" description="Glycosyl hydrolase family 32 C-terminal domain-containing protein" evidence="4">
    <location>
        <begin position="21"/>
        <end position="631"/>
    </location>
</feature>
<dbReference type="PANTHER" id="PTHR42800">
    <property type="entry name" value="EXOINULINASE INUD (AFU_ORTHOLOGUE AFUA_5G00480)"/>
    <property type="match status" value="1"/>
</dbReference>
<evidence type="ECO:0000256" key="4">
    <source>
        <dbReference type="SAM" id="SignalP"/>
    </source>
</evidence>
<protein>
    <recommendedName>
        <fullName evidence="5">Glycosyl hydrolase family 32 C-terminal domain-containing protein</fullName>
    </recommendedName>
</protein>
<accession>A0A7R7VJF3</accession>
<dbReference type="SMART" id="SM00640">
    <property type="entry name" value="Glyco_32"/>
    <property type="match status" value="1"/>
</dbReference>
<keyword evidence="2" id="KW-0378">Hydrolase</keyword>
<dbReference type="GeneID" id="66979268"/>
<dbReference type="InterPro" id="IPR023296">
    <property type="entry name" value="Glyco_hydro_beta-prop_sf"/>
</dbReference>
<dbReference type="PANTHER" id="PTHR42800:SF3">
    <property type="entry name" value="GLYCOSYL HYDROLASE FAMILY 32 N-TERMINAL DOMAIN-CONTAINING PROTEIN"/>
    <property type="match status" value="1"/>
</dbReference>
<dbReference type="AlphaFoldDB" id="A0A7R7VJF3"/>
<dbReference type="RefSeq" id="XP_043133431.1">
    <property type="nucleotide sequence ID" value="XM_043284662.1"/>
</dbReference>
<dbReference type="CDD" id="cd18621">
    <property type="entry name" value="GH32_XdINV-like"/>
    <property type="match status" value="1"/>
</dbReference>
<evidence type="ECO:0000313" key="6">
    <source>
        <dbReference type="EMBL" id="BCR84909.1"/>
    </source>
</evidence>
<gene>
    <name evidence="6" type="ORF">ACHE_20367S</name>
</gene>
<sequence>MKRTTAAELLAVSWAGVAAALDYNAPPGNLSNLPNSTLFETWRPKIHVLPPTGQIGDPCAHYSDPETGLFHVGYLHNSSGIAAVQTNDLVHYYDVNKNGNYSITSGGANDPVAVFDGSVIPSGINGKPTLIYTSVSSLPIHWTLPYTRGSESQSLAVTSDGGNFTKLDIPPVIPEPPAGLDVTAFRDPFVFQNSELDRTLNSAKGTWYVTVSGGVHNVGPGIFLYRSKSSNFEQWEYLGEWFNAPSNSTWGNGDWAKVYGFNWETANVFGLDRQGYNYNGESFMTFGVEGSYIPIQKAVSSLHAQLWAAGNVSTVNGDVTFNPSMVGVLDWGLSAYAAAGKVLPSTSKASSSSGAPDRFISYVWLTGDLFEAVKDFPKAQQGWQSTLLLPRELNVHTIPNVVNNGLIHDTASWRVASNFSAGNCVELETLGVNIARETYNAMTAAPSFSEPNRKLSKTGVVPFDRSPNSKFFVLNAQISFPQSARNSGLKSGFQILSSELESTTIYYQFSNESIVIDRYSTSAASQTTPGINADPESGRLRLFDINESCRSNGKGKNEHMETLDLTIVVDNSVLEVYANSRFALSTWARSWYANSTEIRFFHDGEGEASFSKIQVSDGLYDAYPDRSQYTV</sequence>
<evidence type="ECO:0000256" key="1">
    <source>
        <dbReference type="ARBA" id="ARBA00022729"/>
    </source>
</evidence>
<evidence type="ECO:0000256" key="2">
    <source>
        <dbReference type="ARBA" id="ARBA00022801"/>
    </source>
</evidence>
<dbReference type="GO" id="GO:0005737">
    <property type="term" value="C:cytoplasm"/>
    <property type="evidence" value="ECO:0007669"/>
    <property type="project" value="TreeGrafter"/>
</dbReference>
<organism evidence="6 7">
    <name type="scientific">Aspergillus chevalieri</name>
    <name type="common">Eurotium chevalieri</name>
    <dbReference type="NCBI Taxonomy" id="182096"/>
    <lineage>
        <taxon>Eukaryota</taxon>
        <taxon>Fungi</taxon>
        <taxon>Dikarya</taxon>
        <taxon>Ascomycota</taxon>
        <taxon>Pezizomycotina</taxon>
        <taxon>Eurotiomycetes</taxon>
        <taxon>Eurotiomycetidae</taxon>
        <taxon>Eurotiales</taxon>
        <taxon>Aspergillaceae</taxon>
        <taxon>Aspergillus</taxon>
        <taxon>Aspergillus subgen. Aspergillus</taxon>
    </lineage>
</organism>
<dbReference type="SUPFAM" id="SSF49899">
    <property type="entry name" value="Concanavalin A-like lectins/glucanases"/>
    <property type="match status" value="1"/>
</dbReference>
<dbReference type="GO" id="GO:0005987">
    <property type="term" value="P:sucrose catabolic process"/>
    <property type="evidence" value="ECO:0007669"/>
    <property type="project" value="TreeGrafter"/>
</dbReference>
<dbReference type="EMBL" id="AP024417">
    <property type="protein sequence ID" value="BCR84909.1"/>
    <property type="molecule type" value="Genomic_DNA"/>
</dbReference>